<name>A0AA95EXT6_9BACL</name>
<dbReference type="PRINTS" id="PR00455">
    <property type="entry name" value="HTHTETR"/>
</dbReference>
<protein>
    <submittedName>
        <fullName evidence="4">TetR/AcrR family transcriptional regulator</fullName>
    </submittedName>
</protein>
<dbReference type="InterPro" id="IPR050624">
    <property type="entry name" value="HTH-type_Tx_Regulator"/>
</dbReference>
<sequence>MQGKKRKILDIAMRCFARKGYHATSIQEIADELGMAKGSIYFYFKSKEDLLTSVLEYYVELLQERMQEFPSDRSLTPREVLSTQLEQQFIFFRENMDFVAMLMNEPVTGLQPDIEQLLRRFRARASIWNVKHLLAIYGHTIEEHTGDLSVLLTGMSTQFTQSVLIDRIQLDERRLSRYIVNRLDDLVTGILKRQEEPLLPSADLQTLYNVAGLKRDDFDREIHDLEKLIERVSESEKEEMWTEKQRSDVIAALTTLLVEIHRSQPSRIVSLGMLAYLREQGPVEWQELLIRVEQKLYPEKL</sequence>
<proteinExistence type="predicted"/>
<evidence type="ECO:0000313" key="5">
    <source>
        <dbReference type="Proteomes" id="UP001178662"/>
    </source>
</evidence>
<dbReference type="Pfam" id="PF00440">
    <property type="entry name" value="TetR_N"/>
    <property type="match status" value="1"/>
</dbReference>
<feature type="domain" description="HTH tetR-type" evidence="3">
    <location>
        <begin position="2"/>
        <end position="62"/>
    </location>
</feature>
<evidence type="ECO:0000256" key="2">
    <source>
        <dbReference type="PROSITE-ProRule" id="PRU00335"/>
    </source>
</evidence>
<keyword evidence="1 2" id="KW-0238">DNA-binding</keyword>
<keyword evidence="5" id="KW-1185">Reference proteome</keyword>
<dbReference type="InterPro" id="IPR001647">
    <property type="entry name" value="HTH_TetR"/>
</dbReference>
<dbReference type="InterPro" id="IPR009057">
    <property type="entry name" value="Homeodomain-like_sf"/>
</dbReference>
<dbReference type="Proteomes" id="UP001178662">
    <property type="component" value="Chromosome"/>
</dbReference>
<organism evidence="4 5">
    <name type="scientific">Candidatus Cohnella colombiensis</name>
    <dbReference type="NCBI Taxonomy" id="3121368"/>
    <lineage>
        <taxon>Bacteria</taxon>
        <taxon>Bacillati</taxon>
        <taxon>Bacillota</taxon>
        <taxon>Bacilli</taxon>
        <taxon>Bacillales</taxon>
        <taxon>Paenibacillaceae</taxon>
        <taxon>Cohnella</taxon>
    </lineage>
</organism>
<dbReference type="AlphaFoldDB" id="A0AA95EXT6"/>
<dbReference type="GO" id="GO:0003677">
    <property type="term" value="F:DNA binding"/>
    <property type="evidence" value="ECO:0007669"/>
    <property type="project" value="UniProtKB-UniRule"/>
</dbReference>
<feature type="DNA-binding region" description="H-T-H motif" evidence="2">
    <location>
        <begin position="25"/>
        <end position="44"/>
    </location>
</feature>
<evidence type="ECO:0000256" key="1">
    <source>
        <dbReference type="ARBA" id="ARBA00023125"/>
    </source>
</evidence>
<gene>
    <name evidence="4" type="ORF">P0Y55_01595</name>
</gene>
<dbReference type="PANTHER" id="PTHR43479:SF22">
    <property type="entry name" value="TRANSCRIPTIONAL REGULATOR, TETR FAMILY"/>
    <property type="match status" value="1"/>
</dbReference>
<dbReference type="PROSITE" id="PS50977">
    <property type="entry name" value="HTH_TETR_2"/>
    <property type="match status" value="1"/>
</dbReference>
<reference evidence="4" key="1">
    <citation type="submission" date="2023-03" db="EMBL/GenBank/DDBJ databases">
        <title>Andean soil-derived lignocellulolytic bacterial consortium as a source of novel taxa and putative plastic-active enzymes.</title>
        <authorList>
            <person name="Diaz-Garcia L."/>
            <person name="Chuvochina M."/>
            <person name="Feuerriegel G."/>
            <person name="Bunk B."/>
            <person name="Sproer C."/>
            <person name="Streit W.R."/>
            <person name="Rodriguez L.M."/>
            <person name="Overmann J."/>
            <person name="Jimenez D.J."/>
        </authorList>
    </citation>
    <scope>NUCLEOTIDE SEQUENCE</scope>
    <source>
        <strain evidence="4">MAG 2441</strain>
    </source>
</reference>
<dbReference type="PANTHER" id="PTHR43479">
    <property type="entry name" value="ACREF/ENVCD OPERON REPRESSOR-RELATED"/>
    <property type="match status" value="1"/>
</dbReference>
<dbReference type="EMBL" id="CP119317">
    <property type="protein sequence ID" value="WEK54799.1"/>
    <property type="molecule type" value="Genomic_DNA"/>
</dbReference>
<accession>A0AA95EXT6</accession>
<evidence type="ECO:0000313" key="4">
    <source>
        <dbReference type="EMBL" id="WEK54799.1"/>
    </source>
</evidence>
<evidence type="ECO:0000259" key="3">
    <source>
        <dbReference type="PROSITE" id="PS50977"/>
    </source>
</evidence>
<dbReference type="SUPFAM" id="SSF46689">
    <property type="entry name" value="Homeodomain-like"/>
    <property type="match status" value="1"/>
</dbReference>
<dbReference type="Gene3D" id="1.10.357.10">
    <property type="entry name" value="Tetracycline Repressor, domain 2"/>
    <property type="match status" value="1"/>
</dbReference>